<dbReference type="Pfam" id="PF22638">
    <property type="entry name" value="FlgK_D1"/>
    <property type="match status" value="1"/>
</dbReference>
<dbReference type="InterPro" id="IPR019776">
    <property type="entry name" value="Flagellar_basal_body_rod_CS"/>
</dbReference>
<name>A0ABT3HD54_9HYPH</name>
<keyword evidence="5" id="KW-0964">Secreted</keyword>
<feature type="domain" description="Flagellar basal body rod protein N-terminal" evidence="8">
    <location>
        <begin position="9"/>
        <end position="37"/>
    </location>
</feature>
<evidence type="ECO:0000256" key="7">
    <source>
        <dbReference type="SAM" id="Coils"/>
    </source>
</evidence>
<comment type="subcellular location">
    <subcellularLocation>
        <location evidence="1">Bacterial flagellum basal body</location>
    </subcellularLocation>
    <subcellularLocation>
        <location evidence="2">Secreted</location>
    </subcellularLocation>
</comment>
<dbReference type="InterPro" id="IPR010930">
    <property type="entry name" value="Flg_bb/hook_C_dom"/>
</dbReference>
<dbReference type="NCBIfam" id="TIGR02492">
    <property type="entry name" value="flgK_ends"/>
    <property type="match status" value="1"/>
</dbReference>
<evidence type="ECO:0000259" key="10">
    <source>
        <dbReference type="Pfam" id="PF22638"/>
    </source>
</evidence>
<feature type="coiled-coil region" evidence="7">
    <location>
        <begin position="137"/>
        <end position="164"/>
    </location>
</feature>
<evidence type="ECO:0000256" key="3">
    <source>
        <dbReference type="ARBA" id="ARBA00009677"/>
    </source>
</evidence>
<evidence type="ECO:0000313" key="11">
    <source>
        <dbReference type="EMBL" id="MCW2308308.1"/>
    </source>
</evidence>
<dbReference type="InterPro" id="IPR001444">
    <property type="entry name" value="Flag_bb_rod_N"/>
</dbReference>
<evidence type="ECO:0000259" key="9">
    <source>
        <dbReference type="Pfam" id="PF06429"/>
    </source>
</evidence>
<dbReference type="PANTHER" id="PTHR30033">
    <property type="entry name" value="FLAGELLAR HOOK-ASSOCIATED PROTEIN 1"/>
    <property type="match status" value="1"/>
</dbReference>
<gene>
    <name evidence="11" type="ORF">M2319_002650</name>
</gene>
<dbReference type="SUPFAM" id="SSF64518">
    <property type="entry name" value="Phase 1 flagellin"/>
    <property type="match status" value="1"/>
</dbReference>
<accession>A0ABT3HD54</accession>
<keyword evidence="6" id="KW-0975">Bacterial flagellum</keyword>
<dbReference type="Proteomes" id="UP001209755">
    <property type="component" value="Unassembled WGS sequence"/>
</dbReference>
<dbReference type="RefSeq" id="WP_264601932.1">
    <property type="nucleotide sequence ID" value="NZ_JAOQNS010000007.1"/>
</dbReference>
<organism evidence="11 12">
    <name type="scientific">Rhodobium gokarnense</name>
    <dbReference type="NCBI Taxonomy" id="364296"/>
    <lineage>
        <taxon>Bacteria</taxon>
        <taxon>Pseudomonadati</taxon>
        <taxon>Pseudomonadota</taxon>
        <taxon>Alphaproteobacteria</taxon>
        <taxon>Hyphomicrobiales</taxon>
        <taxon>Rhodobiaceae</taxon>
        <taxon>Rhodobium</taxon>
    </lineage>
</organism>
<proteinExistence type="inferred from homology"/>
<evidence type="ECO:0000256" key="5">
    <source>
        <dbReference type="ARBA" id="ARBA00022525"/>
    </source>
</evidence>
<comment type="similarity">
    <text evidence="3">Belongs to the flagella basal body rod proteins family.</text>
</comment>
<keyword evidence="12" id="KW-1185">Reference proteome</keyword>
<evidence type="ECO:0000256" key="1">
    <source>
        <dbReference type="ARBA" id="ARBA00004117"/>
    </source>
</evidence>
<evidence type="ECO:0000256" key="4">
    <source>
        <dbReference type="ARBA" id="ARBA00016244"/>
    </source>
</evidence>
<reference evidence="12" key="1">
    <citation type="submission" date="2023-07" db="EMBL/GenBank/DDBJ databases">
        <title>Genome sequencing of Purple Non-Sulfur Bacteria from various extreme environments.</title>
        <authorList>
            <person name="Mayer M."/>
        </authorList>
    </citation>
    <scope>NUCLEOTIDE SEQUENCE [LARGE SCALE GENOMIC DNA]</scope>
    <source>
        <strain evidence="12">DSM 17935</strain>
    </source>
</reference>
<evidence type="ECO:0000256" key="6">
    <source>
        <dbReference type="ARBA" id="ARBA00023143"/>
    </source>
</evidence>
<dbReference type="EMBL" id="JAOQNS010000007">
    <property type="protein sequence ID" value="MCW2308308.1"/>
    <property type="molecule type" value="Genomic_DNA"/>
</dbReference>
<evidence type="ECO:0000256" key="2">
    <source>
        <dbReference type="ARBA" id="ARBA00004613"/>
    </source>
</evidence>
<protein>
    <recommendedName>
        <fullName evidence="4">Flagellar hook-associated protein 1</fullName>
    </recommendedName>
</protein>
<feature type="domain" description="Flagellar hook-associated protein FlgK helical" evidence="10">
    <location>
        <begin position="91"/>
        <end position="328"/>
    </location>
</feature>
<dbReference type="InterPro" id="IPR002371">
    <property type="entry name" value="FlgK"/>
</dbReference>
<dbReference type="PROSITE" id="PS00588">
    <property type="entry name" value="FLAGELLA_BB_ROD"/>
    <property type="match status" value="1"/>
</dbReference>
<dbReference type="Pfam" id="PF00460">
    <property type="entry name" value="Flg_bb_rod"/>
    <property type="match status" value="1"/>
</dbReference>
<evidence type="ECO:0000259" key="8">
    <source>
        <dbReference type="Pfam" id="PF00460"/>
    </source>
</evidence>
<comment type="caution">
    <text evidence="11">The sequence shown here is derived from an EMBL/GenBank/DDBJ whole genome shotgun (WGS) entry which is preliminary data.</text>
</comment>
<keyword evidence="7" id="KW-0175">Coiled coil</keyword>
<dbReference type="InterPro" id="IPR053927">
    <property type="entry name" value="FlgK_helical"/>
</dbReference>
<keyword evidence="11" id="KW-0282">Flagellum</keyword>
<dbReference type="Pfam" id="PF06429">
    <property type="entry name" value="Flg_bbr_C"/>
    <property type="match status" value="1"/>
</dbReference>
<keyword evidence="11" id="KW-0966">Cell projection</keyword>
<feature type="domain" description="Flagellar basal-body/hook protein C-terminal" evidence="9">
    <location>
        <begin position="585"/>
        <end position="623"/>
    </location>
</feature>
<keyword evidence="11" id="KW-0969">Cilium</keyword>
<sequence length="625" mass="66138">MGITAAVNISLSGLAITQRELDIVASNIANADTPGYTRKSLITKNLADRDGSSLGVREVTIQRNYDSYVSAQYRNSVIDGSYLDVMASFQSRLDAMYGTPGDVNALDTIYNDFTSAIEALATSPSDYTAQRQVVTNAQTLTSQLNNLSDEIQSMRAESERVISDYVSRANQLLGDLEDINRQVVSFSSTGAMPVDLLDNRDSIILELSQMMDIKVSEADNNSVRLFTSNGTLLFDDRAATLSFDPAASVDANATWSADPAESGLGSIYLTSDNGYKVDLIADKAIQSGEIAAYIDLRDDVLVEAQAQLDEFASNLSLALSNRTEEGTAVTVGTSDGFDIDLNDLQQGNQITFEYVDVGSGNTETFTFVRVDDPTMLPLGDDATARADDTVVGIDFSGGLTAAAADISAALGVGFTVSDEGGGVLRILDDGGTTTTVSSLSASVTNTALTDEGVEFPLFVDGGSGASPYTGDFEGTSQKVGFAGRIGINKQLVNDPSLLVTYETTPAETSAGDPTRPLAMIDALSEATYTFSADTGLGSERVPYAGTVSGFLASVVNYRGSEMSSATQAADSRQMVTQSLNERLSEISAVDVDQELSALIELQSAYTANARVMQAAREMIDTLMGI</sequence>
<evidence type="ECO:0000313" key="12">
    <source>
        <dbReference type="Proteomes" id="UP001209755"/>
    </source>
</evidence>
<dbReference type="PANTHER" id="PTHR30033:SF1">
    <property type="entry name" value="FLAGELLAR HOOK-ASSOCIATED PROTEIN 1"/>
    <property type="match status" value="1"/>
</dbReference>